<sequence length="191" mass="19957">MSPLLRFPRRVSRGELALLVLGTLATVLVTVWRVDPDSGVLWAALLVSVAAPLLIWVDLLERRLPDVITLPLVPLVIGALAVPAAAGGDWARFGMALLAGAGVGLFFFTLFLISPTSIGFGDVKLALSLGPALGWFGPLVTVVGVFGMLVLGLVHGLVVMVLTRQGRSTSFPFGPAMLCAALLCLWAFGGA</sequence>
<accession>A0ABP8J3Y8</accession>
<dbReference type="InterPro" id="IPR000045">
    <property type="entry name" value="Prepilin_IV_endopep_pep"/>
</dbReference>
<protein>
    <recommendedName>
        <fullName evidence="3">Prepilin type IV endopeptidase peptidase domain-containing protein</fullName>
    </recommendedName>
</protein>
<reference evidence="5" key="1">
    <citation type="journal article" date="2019" name="Int. J. Syst. Evol. Microbiol.">
        <title>The Global Catalogue of Microorganisms (GCM) 10K type strain sequencing project: providing services to taxonomists for standard genome sequencing and annotation.</title>
        <authorList>
            <consortium name="The Broad Institute Genomics Platform"/>
            <consortium name="The Broad Institute Genome Sequencing Center for Infectious Disease"/>
            <person name="Wu L."/>
            <person name="Ma J."/>
        </authorList>
    </citation>
    <scope>NUCLEOTIDE SEQUENCE [LARGE SCALE GENOMIC DNA]</scope>
    <source>
        <strain evidence="5">JCM 17808</strain>
    </source>
</reference>
<comment type="caution">
    <text evidence="4">The sequence shown here is derived from an EMBL/GenBank/DDBJ whole genome shotgun (WGS) entry which is preliminary data.</text>
</comment>
<dbReference type="Pfam" id="PF01478">
    <property type="entry name" value="Peptidase_A24"/>
    <property type="match status" value="1"/>
</dbReference>
<dbReference type="Gene3D" id="1.20.120.1220">
    <property type="match status" value="1"/>
</dbReference>
<feature type="transmembrane region" description="Helical" evidence="2">
    <location>
        <begin position="93"/>
        <end position="113"/>
    </location>
</feature>
<feature type="transmembrane region" description="Helical" evidence="2">
    <location>
        <begin position="125"/>
        <end position="151"/>
    </location>
</feature>
<keyword evidence="2" id="KW-0812">Transmembrane</keyword>
<gene>
    <name evidence="4" type="ORF">GCM10023167_04820</name>
</gene>
<comment type="similarity">
    <text evidence="1">Belongs to the peptidase A24 family.</text>
</comment>
<keyword evidence="2" id="KW-1133">Transmembrane helix</keyword>
<evidence type="ECO:0000259" key="3">
    <source>
        <dbReference type="Pfam" id="PF01478"/>
    </source>
</evidence>
<dbReference type="PANTHER" id="PTHR30487">
    <property type="entry name" value="TYPE 4 PREPILIN-LIKE PROTEINS LEADER PEPTIDE-PROCESSING ENZYME"/>
    <property type="match status" value="1"/>
</dbReference>
<feature type="transmembrane region" description="Helical" evidence="2">
    <location>
        <begin position="40"/>
        <end position="60"/>
    </location>
</feature>
<feature type="transmembrane region" description="Helical" evidence="2">
    <location>
        <begin position="171"/>
        <end position="189"/>
    </location>
</feature>
<evidence type="ECO:0000313" key="5">
    <source>
        <dbReference type="Proteomes" id="UP001500642"/>
    </source>
</evidence>
<name>A0ABP8J3Y8_9MICO</name>
<feature type="domain" description="Prepilin type IV endopeptidase peptidase" evidence="3">
    <location>
        <begin position="49"/>
        <end position="151"/>
    </location>
</feature>
<organism evidence="4 5">
    <name type="scientific">Brevibacterium pityocampae</name>
    <dbReference type="NCBI Taxonomy" id="506594"/>
    <lineage>
        <taxon>Bacteria</taxon>
        <taxon>Bacillati</taxon>
        <taxon>Actinomycetota</taxon>
        <taxon>Actinomycetes</taxon>
        <taxon>Micrococcales</taxon>
        <taxon>Brevibacteriaceae</taxon>
        <taxon>Brevibacterium</taxon>
    </lineage>
</organism>
<dbReference type="RefSeq" id="WP_137318818.1">
    <property type="nucleotide sequence ID" value="NZ_BAABGL010000002.1"/>
</dbReference>
<evidence type="ECO:0000313" key="4">
    <source>
        <dbReference type="EMBL" id="GAA4384313.1"/>
    </source>
</evidence>
<dbReference type="InterPro" id="IPR050882">
    <property type="entry name" value="Prepilin_peptidase/N-MTase"/>
</dbReference>
<dbReference type="Proteomes" id="UP001500642">
    <property type="component" value="Unassembled WGS sequence"/>
</dbReference>
<evidence type="ECO:0000256" key="2">
    <source>
        <dbReference type="SAM" id="Phobius"/>
    </source>
</evidence>
<evidence type="ECO:0000256" key="1">
    <source>
        <dbReference type="ARBA" id="ARBA00005801"/>
    </source>
</evidence>
<proteinExistence type="inferred from homology"/>
<keyword evidence="2" id="KW-0472">Membrane</keyword>
<dbReference type="EMBL" id="BAABGL010000002">
    <property type="protein sequence ID" value="GAA4384313.1"/>
    <property type="molecule type" value="Genomic_DNA"/>
</dbReference>
<dbReference type="PANTHER" id="PTHR30487:SF0">
    <property type="entry name" value="PREPILIN LEADER PEPTIDASE_N-METHYLTRANSFERASE-RELATED"/>
    <property type="match status" value="1"/>
</dbReference>
<feature type="transmembrane region" description="Helical" evidence="2">
    <location>
        <begin position="16"/>
        <end position="34"/>
    </location>
</feature>
<feature type="transmembrane region" description="Helical" evidence="2">
    <location>
        <begin position="67"/>
        <end position="87"/>
    </location>
</feature>
<keyword evidence="5" id="KW-1185">Reference proteome</keyword>